<protein>
    <submittedName>
        <fullName evidence="1">(rape) hypothetical protein</fullName>
    </submittedName>
</protein>
<evidence type="ECO:0000313" key="1">
    <source>
        <dbReference type="EMBL" id="CAF2082292.1"/>
    </source>
</evidence>
<accession>A0A816S7R5</accession>
<dbReference type="EMBL" id="HG994360">
    <property type="protein sequence ID" value="CAF2082292.1"/>
    <property type="molecule type" value="Genomic_DNA"/>
</dbReference>
<organism evidence="1">
    <name type="scientific">Brassica napus</name>
    <name type="common">Rape</name>
    <dbReference type="NCBI Taxonomy" id="3708"/>
    <lineage>
        <taxon>Eukaryota</taxon>
        <taxon>Viridiplantae</taxon>
        <taxon>Streptophyta</taxon>
        <taxon>Embryophyta</taxon>
        <taxon>Tracheophyta</taxon>
        <taxon>Spermatophyta</taxon>
        <taxon>Magnoliopsida</taxon>
        <taxon>eudicotyledons</taxon>
        <taxon>Gunneridae</taxon>
        <taxon>Pentapetalae</taxon>
        <taxon>rosids</taxon>
        <taxon>malvids</taxon>
        <taxon>Brassicales</taxon>
        <taxon>Brassicaceae</taxon>
        <taxon>Brassiceae</taxon>
        <taxon>Brassica</taxon>
    </lineage>
</organism>
<dbReference type="Proteomes" id="UP001295469">
    <property type="component" value="Chromosome A06"/>
</dbReference>
<proteinExistence type="predicted"/>
<dbReference type="AlphaFoldDB" id="A0A816S7R5"/>
<sequence>MEVMRHPTPNKFGDAFDGPEMWASLTSNLQRTASNRSGVFPSAGVVWSKEQCADRPTFWIPT</sequence>
<gene>
    <name evidence="1" type="ORF">DARMORV10_A06P06510.1</name>
</gene>
<name>A0A816S7R5_BRANA</name>
<reference evidence="1" key="1">
    <citation type="submission" date="2021-01" db="EMBL/GenBank/DDBJ databases">
        <authorList>
            <consortium name="Genoscope - CEA"/>
            <person name="William W."/>
        </authorList>
    </citation>
    <scope>NUCLEOTIDE SEQUENCE</scope>
</reference>